<keyword evidence="4" id="KW-0865">Zymogen</keyword>
<evidence type="ECO:0000313" key="7">
    <source>
        <dbReference type="Proteomes" id="UP000183529"/>
    </source>
</evidence>
<dbReference type="InterPro" id="IPR043146">
    <property type="entry name" value="Penicillin_amidase_N_B-knob"/>
</dbReference>
<dbReference type="InterPro" id="IPR023343">
    <property type="entry name" value="Penicillin_amidase_dom1"/>
</dbReference>
<protein>
    <submittedName>
        <fullName evidence="6">Acyl-homoserine-lactone acylase</fullName>
    </submittedName>
</protein>
<name>A0AAQ1GMZ4_9BURK</name>
<dbReference type="Proteomes" id="UP000183529">
    <property type="component" value="Unassembled WGS sequence"/>
</dbReference>
<dbReference type="AlphaFoldDB" id="A0AAQ1GMZ4"/>
<comment type="similarity">
    <text evidence="1">Belongs to the peptidase S45 family.</text>
</comment>
<dbReference type="PROSITE" id="PS51257">
    <property type="entry name" value="PROKAR_LIPOPROTEIN"/>
    <property type="match status" value="1"/>
</dbReference>
<dbReference type="Gene3D" id="2.30.120.10">
    <property type="match status" value="1"/>
</dbReference>
<sequence>MKRFSAAGNLLAGALCAVLAGACTTSTQQQTQQAQQSHQAYRADIRRTADGIPHIRANDWGGLGYGTGYAQAQDNLCTLGDAFVTYRGERSEQFGAEARPPAAASFGQPHNLDADFFFRFVAGDAAVARFRDAQTPRTRALVEGYAAGYDRYLDDLRAGRFAGAHAACANAAWLRPIDADDVYRRLIAAALAGGEAHFVEAIVHAKPPSAEAAPAASAPQAARASATTASIEIAPTRFDIDQRAGIGSNALAFGAAKTREGASLLFGNPHWFWQGPDRFYEAQLTIPGQLDVAGASFLGVPVVMIGFNDNIAWTHTVSQARRFGIFQLALVPGAPTHYLYDGRDEAMQAVPVTVPVRGSDGAITQVTRTLYRSRFGPLINLSTMSPALAWNAQHAFALRDVNADNTRVFENFLAWGSASSLDDFIAIQKRYAAMPWVNTFAIGRNDPRVWFADIGAMPGVSDALAQACTPPLGRAFDAKAPGVPFLDGSKSACAWQSAPHAPQAQTLGVAQMPSLTRDDYVGNFNGSYWLTNPAAPLMGFARVTGLTGTPQTLRTRLGHALAAQLQAAPGGVTRAALEQGVLASRSMSEELLRRPVLDALCKRDRATQASAVNPADDADVAQACNVLAKWDGTARSDARGANLWDEFWTRASKVPADKLYRVPFDPAAPLTTPNGLNTADADTVAALRHALAESVRALRGFGFAADSPRGQLLYTQRGAVRVPLYGGCNDAGYFTVVCAQHPLNAGGYAMDGSGHGDSYVQVVSFGPQGVSADTMLAHSLSDDPASPHFSDATREFARGAWQRFRFTESEIEADPALSSTLLEAAPSR</sequence>
<dbReference type="Pfam" id="PF01804">
    <property type="entry name" value="Penicil_amidase"/>
    <property type="match status" value="1"/>
</dbReference>
<organism evidence="6 7">
    <name type="scientific">Paraburkholderia tropica</name>
    <dbReference type="NCBI Taxonomy" id="92647"/>
    <lineage>
        <taxon>Bacteria</taxon>
        <taxon>Pseudomonadati</taxon>
        <taxon>Pseudomonadota</taxon>
        <taxon>Betaproteobacteria</taxon>
        <taxon>Burkholderiales</taxon>
        <taxon>Burkholderiaceae</taxon>
        <taxon>Paraburkholderia</taxon>
    </lineage>
</organism>
<feature type="signal peptide" evidence="5">
    <location>
        <begin position="1"/>
        <end position="22"/>
    </location>
</feature>
<dbReference type="RefSeq" id="WP_074987196.1">
    <property type="nucleotide sequence ID" value="NZ_CADFGN010000006.1"/>
</dbReference>
<dbReference type="InterPro" id="IPR002692">
    <property type="entry name" value="S45"/>
</dbReference>
<reference evidence="6 7" key="1">
    <citation type="submission" date="2016-10" db="EMBL/GenBank/DDBJ databases">
        <authorList>
            <person name="Varghese N."/>
            <person name="Submissions S."/>
        </authorList>
    </citation>
    <scope>NUCLEOTIDE SEQUENCE [LARGE SCALE GENOMIC DNA]</scope>
    <source>
        <strain evidence="6 7">LMG 22274</strain>
    </source>
</reference>
<keyword evidence="3" id="KW-0378">Hydrolase</keyword>
<feature type="chain" id="PRO_5042966161" evidence="5">
    <location>
        <begin position="23"/>
        <end position="828"/>
    </location>
</feature>
<accession>A0AAQ1GMZ4</accession>
<dbReference type="PANTHER" id="PTHR34218:SF3">
    <property type="entry name" value="ACYL-HOMOSERINE LACTONE ACYLASE PVDQ"/>
    <property type="match status" value="1"/>
</dbReference>
<dbReference type="SUPFAM" id="SSF56235">
    <property type="entry name" value="N-terminal nucleophile aminohydrolases (Ntn hydrolases)"/>
    <property type="match status" value="1"/>
</dbReference>
<evidence type="ECO:0000256" key="3">
    <source>
        <dbReference type="ARBA" id="ARBA00022801"/>
    </source>
</evidence>
<dbReference type="GO" id="GO:0016811">
    <property type="term" value="F:hydrolase activity, acting on carbon-nitrogen (but not peptide) bonds, in linear amides"/>
    <property type="evidence" value="ECO:0007669"/>
    <property type="project" value="InterPro"/>
</dbReference>
<dbReference type="Gene3D" id="1.10.439.10">
    <property type="entry name" value="Penicillin Amidohydrolase, domain 1"/>
    <property type="match status" value="1"/>
</dbReference>
<evidence type="ECO:0000256" key="1">
    <source>
        <dbReference type="ARBA" id="ARBA00006586"/>
    </source>
</evidence>
<dbReference type="PANTHER" id="PTHR34218">
    <property type="entry name" value="PEPTIDASE S45 PENICILLIN AMIDASE"/>
    <property type="match status" value="1"/>
</dbReference>
<gene>
    <name evidence="6" type="ORF">SAMN05216550_12528</name>
</gene>
<keyword evidence="2 5" id="KW-0732">Signal</keyword>
<proteinExistence type="inferred from homology"/>
<comment type="caution">
    <text evidence="6">The sequence shown here is derived from an EMBL/GenBank/DDBJ whole genome shotgun (WGS) entry which is preliminary data.</text>
</comment>
<dbReference type="Gene3D" id="1.10.1400.10">
    <property type="match status" value="1"/>
</dbReference>
<dbReference type="GO" id="GO:0017000">
    <property type="term" value="P:antibiotic biosynthetic process"/>
    <property type="evidence" value="ECO:0007669"/>
    <property type="project" value="InterPro"/>
</dbReference>
<evidence type="ECO:0000256" key="5">
    <source>
        <dbReference type="SAM" id="SignalP"/>
    </source>
</evidence>
<evidence type="ECO:0000256" key="2">
    <source>
        <dbReference type="ARBA" id="ARBA00022729"/>
    </source>
</evidence>
<dbReference type="InterPro" id="IPR029055">
    <property type="entry name" value="Ntn_hydrolases_N"/>
</dbReference>
<dbReference type="EMBL" id="FNZM01000025">
    <property type="protein sequence ID" value="SEK13766.1"/>
    <property type="molecule type" value="Genomic_DNA"/>
</dbReference>
<dbReference type="InterPro" id="IPR043147">
    <property type="entry name" value="Penicillin_amidase_A-knob"/>
</dbReference>
<evidence type="ECO:0000313" key="6">
    <source>
        <dbReference type="EMBL" id="SEK13766.1"/>
    </source>
</evidence>
<dbReference type="Gene3D" id="3.60.20.10">
    <property type="entry name" value="Glutamine Phosphoribosylpyrophosphate, subunit 1, domain 1"/>
    <property type="match status" value="1"/>
</dbReference>
<evidence type="ECO:0000256" key="4">
    <source>
        <dbReference type="ARBA" id="ARBA00023145"/>
    </source>
</evidence>